<reference evidence="2" key="1">
    <citation type="journal article" date="2019" name="Int. J. Syst. Evol. Microbiol.">
        <title>The Global Catalogue of Microorganisms (GCM) 10K type strain sequencing project: providing services to taxonomists for standard genome sequencing and annotation.</title>
        <authorList>
            <consortium name="The Broad Institute Genomics Platform"/>
            <consortium name="The Broad Institute Genome Sequencing Center for Infectious Disease"/>
            <person name="Wu L."/>
            <person name="Ma J."/>
        </authorList>
    </citation>
    <scope>NUCLEOTIDE SEQUENCE [LARGE SCALE GENOMIC DNA]</scope>
    <source>
        <strain evidence="2">JCM 19173</strain>
    </source>
</reference>
<keyword evidence="2" id="KW-1185">Reference proteome</keyword>
<accession>A0ABQ2FJF4</accession>
<gene>
    <name evidence="1" type="ORF">GCM10010844_20190</name>
</gene>
<protein>
    <submittedName>
        <fullName evidence="1">Uncharacterized protein</fullName>
    </submittedName>
</protein>
<dbReference type="EMBL" id="BMPE01000004">
    <property type="protein sequence ID" value="GGL01675.1"/>
    <property type="molecule type" value="Genomic_DNA"/>
</dbReference>
<organism evidence="1 2">
    <name type="scientific">Deinococcus radiotolerans</name>
    <dbReference type="NCBI Taxonomy" id="1309407"/>
    <lineage>
        <taxon>Bacteria</taxon>
        <taxon>Thermotogati</taxon>
        <taxon>Deinococcota</taxon>
        <taxon>Deinococci</taxon>
        <taxon>Deinococcales</taxon>
        <taxon>Deinococcaceae</taxon>
        <taxon>Deinococcus</taxon>
    </lineage>
</organism>
<sequence length="194" mass="20989">MTDDPPRDPRAPATQAVTPTLTVALHPPQYAQILTLPAAARLDARLAHLHARTPDDALRATLRDAARLLGAHLTFRTPGYRADAHPWQADTALVGVSVRRATHLLHLRAAALHAPGAVLSAVSCWPGGTLLIARRGVIQAQLNLACDLDRLHLDDLNLDDLSRPGQGAPMALHAHRLRPSGQLEQWRTSGWPDP</sequence>
<name>A0ABQ2FJF4_9DEIO</name>
<dbReference type="Proteomes" id="UP000604341">
    <property type="component" value="Unassembled WGS sequence"/>
</dbReference>
<evidence type="ECO:0000313" key="2">
    <source>
        <dbReference type="Proteomes" id="UP000604341"/>
    </source>
</evidence>
<proteinExistence type="predicted"/>
<evidence type="ECO:0000313" key="1">
    <source>
        <dbReference type="EMBL" id="GGL01675.1"/>
    </source>
</evidence>
<dbReference type="RefSeq" id="WP_189068878.1">
    <property type="nucleotide sequence ID" value="NZ_BMPE01000004.1"/>
</dbReference>
<comment type="caution">
    <text evidence="1">The sequence shown here is derived from an EMBL/GenBank/DDBJ whole genome shotgun (WGS) entry which is preliminary data.</text>
</comment>